<evidence type="ECO:0000313" key="2">
    <source>
        <dbReference type="EMBL" id="KAK4074978.1"/>
    </source>
</evidence>
<feature type="region of interest" description="Disordered" evidence="1">
    <location>
        <begin position="145"/>
        <end position="199"/>
    </location>
</feature>
<protein>
    <submittedName>
        <fullName evidence="2">Uncharacterized protein</fullName>
    </submittedName>
</protein>
<reference evidence="2" key="1">
    <citation type="submission" date="2023-11" db="EMBL/GenBank/DDBJ databases">
        <title>The genome sequences of three competitors of mushroom-forming fungi.</title>
        <authorList>
            <person name="Beijen E."/>
            <person name="Ohm R.A."/>
        </authorList>
    </citation>
    <scope>NUCLEOTIDE SEQUENCE</scope>
    <source>
        <strain evidence="2">CBS 100526</strain>
    </source>
</reference>
<proteinExistence type="predicted"/>
<gene>
    <name evidence="2" type="ORF">Triagg1_4642</name>
</gene>
<dbReference type="RefSeq" id="XP_062756222.1">
    <property type="nucleotide sequence ID" value="XM_062899068.1"/>
</dbReference>
<evidence type="ECO:0000256" key="1">
    <source>
        <dbReference type="SAM" id="MobiDB-lite"/>
    </source>
</evidence>
<dbReference type="GeneID" id="87918973"/>
<dbReference type="EMBL" id="JAWRVG010000015">
    <property type="protein sequence ID" value="KAK4074978.1"/>
    <property type="molecule type" value="Genomic_DNA"/>
</dbReference>
<dbReference type="AlphaFoldDB" id="A0AAE1IF96"/>
<dbReference type="Proteomes" id="UP001273209">
    <property type="component" value="Unassembled WGS sequence"/>
</dbReference>
<sequence>MEAHEEKQLCTKLMRALFSVFVGNPNINMDCFNECVEECYFTDVLSAGSLSQWQGYRALYKSLAKSQAETRRKIGDGVYVCPKAAILMSGLACLCIHGVPGKVSVILRAMLRLKVIEHARTVVIHNRRKLSRQGFLWINRGRLSSPEEKDGDEIESSADHCNTTADDDSNIGDNEGGGADIGSGTTDTGSGGADNDSGS</sequence>
<organism evidence="2 3">
    <name type="scientific">Trichoderma aggressivum f. europaeum</name>
    <dbReference type="NCBI Taxonomy" id="173218"/>
    <lineage>
        <taxon>Eukaryota</taxon>
        <taxon>Fungi</taxon>
        <taxon>Dikarya</taxon>
        <taxon>Ascomycota</taxon>
        <taxon>Pezizomycotina</taxon>
        <taxon>Sordariomycetes</taxon>
        <taxon>Hypocreomycetidae</taxon>
        <taxon>Hypocreales</taxon>
        <taxon>Hypocreaceae</taxon>
        <taxon>Trichoderma</taxon>
    </lineage>
</organism>
<keyword evidence="3" id="KW-1185">Reference proteome</keyword>
<name>A0AAE1IF96_9HYPO</name>
<feature type="compositionally biased region" description="Low complexity" evidence="1">
    <location>
        <begin position="182"/>
        <end position="199"/>
    </location>
</feature>
<evidence type="ECO:0000313" key="3">
    <source>
        <dbReference type="Proteomes" id="UP001273209"/>
    </source>
</evidence>
<accession>A0AAE1IF96</accession>
<comment type="caution">
    <text evidence="2">The sequence shown here is derived from an EMBL/GenBank/DDBJ whole genome shotgun (WGS) entry which is preliminary data.</text>
</comment>